<keyword evidence="2" id="KW-0472">Membrane</keyword>
<dbReference type="GO" id="GO:0005743">
    <property type="term" value="C:mitochondrial inner membrane"/>
    <property type="evidence" value="ECO:0007669"/>
    <property type="project" value="UniProtKB-SubCell"/>
</dbReference>
<comment type="similarity">
    <text evidence="1 2">Belongs to the complex I NDUFA12 subunit family.</text>
</comment>
<proteinExistence type="inferred from homology"/>
<dbReference type="GO" id="GO:0006979">
    <property type="term" value="P:response to oxidative stress"/>
    <property type="evidence" value="ECO:0007669"/>
    <property type="project" value="TreeGrafter"/>
</dbReference>
<dbReference type="Pfam" id="PF05071">
    <property type="entry name" value="NDUFA12"/>
    <property type="match status" value="1"/>
</dbReference>
<comment type="function">
    <text evidence="2">Accessory subunit of the mitochondrial membrane respiratory chain NADH dehydrogenase (Complex I), that is believed not to be involved in catalysis. Complex I functions in the transfer of electrons from NADH to the respiratory chain. The immediate electron acceptor for the enzyme is believed to be ubiquinone.</text>
</comment>
<comment type="caution">
    <text evidence="3">The sequence shown here is derived from an EMBL/GenBank/DDBJ whole genome shotgun (WGS) entry which is preliminary data.</text>
</comment>
<dbReference type="InterPro" id="IPR007763">
    <property type="entry name" value="NDUFA12"/>
</dbReference>
<dbReference type="OrthoDB" id="274641at2759"/>
<reference evidence="4" key="1">
    <citation type="submission" date="2017-01" db="EMBL/GenBank/DDBJ databases">
        <title>Comparative genomics of anhydrobiosis in the tardigrade Hypsibius dujardini.</title>
        <authorList>
            <person name="Yoshida Y."/>
            <person name="Koutsovoulos G."/>
            <person name="Laetsch D."/>
            <person name="Stevens L."/>
            <person name="Kumar S."/>
            <person name="Horikawa D."/>
            <person name="Ishino K."/>
            <person name="Komine S."/>
            <person name="Tomita M."/>
            <person name="Blaxter M."/>
            <person name="Arakawa K."/>
        </authorList>
    </citation>
    <scope>NUCLEOTIDE SEQUENCE [LARGE SCALE GENOMIC DNA]</scope>
    <source>
        <strain evidence="4">Z151</strain>
    </source>
</reference>
<organism evidence="3 4">
    <name type="scientific">Hypsibius exemplaris</name>
    <name type="common">Freshwater tardigrade</name>
    <dbReference type="NCBI Taxonomy" id="2072580"/>
    <lineage>
        <taxon>Eukaryota</taxon>
        <taxon>Metazoa</taxon>
        <taxon>Ecdysozoa</taxon>
        <taxon>Tardigrada</taxon>
        <taxon>Eutardigrada</taxon>
        <taxon>Parachela</taxon>
        <taxon>Hypsibioidea</taxon>
        <taxon>Hypsibiidae</taxon>
        <taxon>Hypsibius</taxon>
    </lineage>
</organism>
<evidence type="ECO:0000256" key="2">
    <source>
        <dbReference type="RuleBase" id="RU363103"/>
    </source>
</evidence>
<keyword evidence="2" id="KW-0813">Transport</keyword>
<evidence type="ECO:0000313" key="4">
    <source>
        <dbReference type="Proteomes" id="UP000192578"/>
    </source>
</evidence>
<protein>
    <recommendedName>
        <fullName evidence="2">NADH dehydrogenase [ubiquinone] 1 alpha subcomplex subunit 12</fullName>
    </recommendedName>
</protein>
<dbReference type="PANTHER" id="PTHR12910:SF2">
    <property type="entry name" value="NADH DEHYDROGENASE [UBIQUINONE] 1 ALPHA SUBCOMPLEX SUBUNIT 12"/>
    <property type="match status" value="1"/>
</dbReference>
<evidence type="ECO:0000313" key="3">
    <source>
        <dbReference type="EMBL" id="OQV11665.1"/>
    </source>
</evidence>
<gene>
    <name evidence="3" type="ORF">BV898_14009</name>
</gene>
<dbReference type="GO" id="GO:0045271">
    <property type="term" value="C:respiratory chain complex I"/>
    <property type="evidence" value="ECO:0007669"/>
    <property type="project" value="InterPro"/>
</dbReference>
<dbReference type="PANTHER" id="PTHR12910">
    <property type="entry name" value="NADH-UBIQUINONE OXIDOREDUCTASE SUBUNIT B17.2"/>
    <property type="match status" value="1"/>
</dbReference>
<keyword evidence="4" id="KW-1185">Reference proteome</keyword>
<dbReference type="Proteomes" id="UP000192578">
    <property type="component" value="Unassembled WGS sequence"/>
</dbReference>
<keyword evidence="2" id="KW-0999">Mitochondrion inner membrane</keyword>
<comment type="subunit">
    <text evidence="2">Complex I is composed of 45 different subunits.</text>
</comment>
<keyword evidence="2" id="KW-0496">Mitochondrion</keyword>
<comment type="subcellular location">
    <subcellularLocation>
        <location evidence="2">Mitochondrion inner membrane</location>
        <topology evidence="2">Peripheral membrane protein</topology>
        <orientation evidence="2">Matrix side</orientation>
    </subcellularLocation>
</comment>
<dbReference type="AlphaFoldDB" id="A0A1W0W8Y6"/>
<evidence type="ECO:0000256" key="1">
    <source>
        <dbReference type="ARBA" id="ARBA00007355"/>
    </source>
</evidence>
<keyword evidence="2" id="KW-0679">Respiratory chain</keyword>
<name>A0A1W0W8Y6_HYPEX</name>
<sequence length="138" mass="16699">MSLVDKLGNLIRAVKQNGGLFKSIRTFYFTDDLKWGTHVGTDKYGNRYFENNYYFMGRNRWVLFNDAFRLEYDGSQIPPEWHQWMHYTTDKTPIERPPVQHRWMVQHEENKTGSSKDTYYPYSTTRTKIESWMPKNLR</sequence>
<keyword evidence="2" id="KW-0249">Electron transport</keyword>
<accession>A0A1W0W8Y6</accession>
<dbReference type="EMBL" id="MTYJ01000164">
    <property type="protein sequence ID" value="OQV11665.1"/>
    <property type="molecule type" value="Genomic_DNA"/>
</dbReference>